<feature type="compositionally biased region" description="Basic and acidic residues" evidence="1">
    <location>
        <begin position="215"/>
        <end position="225"/>
    </location>
</feature>
<evidence type="ECO:0000313" key="2">
    <source>
        <dbReference type="EMBL" id="QGK71611.1"/>
    </source>
</evidence>
<dbReference type="GO" id="GO:0005524">
    <property type="term" value="F:ATP binding"/>
    <property type="evidence" value="ECO:0007669"/>
    <property type="project" value="InterPro"/>
</dbReference>
<dbReference type="KEGG" id="sace:GIY23_20670"/>
<keyword evidence="3" id="KW-1185">Reference proteome</keyword>
<dbReference type="GO" id="GO:0003678">
    <property type="term" value="F:DNA helicase activity"/>
    <property type="evidence" value="ECO:0007669"/>
    <property type="project" value="InterPro"/>
</dbReference>
<dbReference type="InterPro" id="IPR016136">
    <property type="entry name" value="DNA_helicase_N/primase_C"/>
</dbReference>
<evidence type="ECO:0000256" key="1">
    <source>
        <dbReference type="SAM" id="MobiDB-lite"/>
    </source>
</evidence>
<accession>A0A5Q3QAC6</accession>
<gene>
    <name evidence="2" type="ORF">GIY23_20670</name>
</gene>
<name>A0A5Q3QAC6_9PSEU</name>
<dbReference type="GO" id="GO:0006260">
    <property type="term" value="P:DNA replication"/>
    <property type="evidence" value="ECO:0007669"/>
    <property type="project" value="InterPro"/>
</dbReference>
<feature type="region of interest" description="Disordered" evidence="1">
    <location>
        <begin position="164"/>
        <end position="225"/>
    </location>
</feature>
<evidence type="ECO:0000313" key="3">
    <source>
        <dbReference type="Proteomes" id="UP000371041"/>
    </source>
</evidence>
<dbReference type="SUPFAM" id="SSF48024">
    <property type="entry name" value="N-terminal domain of DnaB helicase"/>
    <property type="match status" value="1"/>
</dbReference>
<sequence>MNPTHPTPSGPVTLDAEVSFLGCLMRCDAPTALRLLAGMEPDDATTPIAGEVLAMAIRLTAQGIAPDPAVLLAEARRTGRLDTVHKYQLLTDWLIDTYRAAPDPVTGPYLKTAMLEAAYRHALREHAHCILARIEHAGVSELDELATLDDRTIDLEHRHRQSLDADSIRPIAPTVPSRCGRGELSGITERLSGDDSAPEATNGDTTGRRAQRHSARAERQRGEAA</sequence>
<protein>
    <submittedName>
        <fullName evidence="2">Uncharacterized protein</fullName>
    </submittedName>
</protein>
<dbReference type="EMBL" id="CP045929">
    <property type="protein sequence ID" value="QGK71611.1"/>
    <property type="molecule type" value="Genomic_DNA"/>
</dbReference>
<dbReference type="Gene3D" id="1.10.860.10">
    <property type="entry name" value="DNAb Helicase, Chain A"/>
    <property type="match status" value="1"/>
</dbReference>
<organism evidence="2 3">
    <name type="scientific">Allosaccharopolyspora coralli</name>
    <dbReference type="NCBI Taxonomy" id="2665642"/>
    <lineage>
        <taxon>Bacteria</taxon>
        <taxon>Bacillati</taxon>
        <taxon>Actinomycetota</taxon>
        <taxon>Actinomycetes</taxon>
        <taxon>Pseudonocardiales</taxon>
        <taxon>Pseudonocardiaceae</taxon>
        <taxon>Allosaccharopolyspora</taxon>
    </lineage>
</organism>
<dbReference type="RefSeq" id="WP_154078182.1">
    <property type="nucleotide sequence ID" value="NZ_CP045929.1"/>
</dbReference>
<dbReference type="Proteomes" id="UP000371041">
    <property type="component" value="Chromosome"/>
</dbReference>
<dbReference type="AlphaFoldDB" id="A0A5Q3QAC6"/>
<proteinExistence type="predicted"/>
<reference evidence="3" key="1">
    <citation type="submission" date="2019-11" db="EMBL/GenBank/DDBJ databases">
        <title>The complete genome sequence of Saccharopolyspora sp. E2A.</title>
        <authorList>
            <person name="Zhang G."/>
        </authorList>
    </citation>
    <scope>NUCLEOTIDE SEQUENCE [LARGE SCALE GENOMIC DNA]</scope>
    <source>
        <strain evidence="3">E2A</strain>
    </source>
</reference>
<dbReference type="InterPro" id="IPR036185">
    <property type="entry name" value="DNA_heli_DnaB-like_N_sf"/>
</dbReference>